<dbReference type="PROSITE" id="PS50878">
    <property type="entry name" value="RT_POL"/>
    <property type="match status" value="1"/>
</dbReference>
<evidence type="ECO:0000259" key="1">
    <source>
        <dbReference type="PROSITE" id="PS50878"/>
    </source>
</evidence>
<dbReference type="AlphaFoldDB" id="A0A7I5ECK5"/>
<dbReference type="Proteomes" id="UP000025227">
    <property type="component" value="Unplaced"/>
</dbReference>
<name>A0A7I5ECK5_HAECO</name>
<protein>
    <submittedName>
        <fullName evidence="3">Reverse transcriptase domain-containing protein</fullName>
    </submittedName>
</protein>
<dbReference type="WBParaSite" id="HCON_00146480-00001">
    <property type="protein sequence ID" value="HCON_00146480-00001"/>
    <property type="gene ID" value="HCON_00146480"/>
</dbReference>
<evidence type="ECO:0000313" key="2">
    <source>
        <dbReference type="Proteomes" id="UP000025227"/>
    </source>
</evidence>
<organism evidence="2 3">
    <name type="scientific">Haemonchus contortus</name>
    <name type="common">Barber pole worm</name>
    <dbReference type="NCBI Taxonomy" id="6289"/>
    <lineage>
        <taxon>Eukaryota</taxon>
        <taxon>Metazoa</taxon>
        <taxon>Ecdysozoa</taxon>
        <taxon>Nematoda</taxon>
        <taxon>Chromadorea</taxon>
        <taxon>Rhabditida</taxon>
        <taxon>Rhabditina</taxon>
        <taxon>Rhabditomorpha</taxon>
        <taxon>Strongyloidea</taxon>
        <taxon>Trichostrongylidae</taxon>
        <taxon>Haemonchus</taxon>
    </lineage>
</organism>
<feature type="domain" description="Reverse transcriptase" evidence="1">
    <location>
        <begin position="1"/>
        <end position="135"/>
    </location>
</feature>
<dbReference type="InterPro" id="IPR000477">
    <property type="entry name" value="RT_dom"/>
</dbReference>
<sequence>MSYVLRCEDCLDTVEAEAVIEALGNHGVPTQYISVLHEFRAMPFRPNISALFREYLALSGMGNLRSESRRALPTSPRFADKIVLVTPNIEQAERMLCEFDNAYGKIGLRLDLTNTMFMKNGLVPDAPFTLNGTNISECSRYVYLGRAVKMVNDLAPELCGRKGEYLRISRE</sequence>
<evidence type="ECO:0000313" key="3">
    <source>
        <dbReference type="WBParaSite" id="HCON_00146480-00001"/>
    </source>
</evidence>
<proteinExistence type="predicted"/>
<accession>A0A7I5ECK5</accession>
<keyword evidence="2" id="KW-1185">Reference proteome</keyword>
<reference evidence="3" key="1">
    <citation type="submission" date="2020-12" db="UniProtKB">
        <authorList>
            <consortium name="WormBaseParasite"/>
        </authorList>
    </citation>
    <scope>IDENTIFICATION</scope>
    <source>
        <strain evidence="3">MHco3</strain>
    </source>
</reference>